<reference evidence="1" key="1">
    <citation type="submission" date="2020-04" db="EMBL/GenBank/DDBJ databases">
        <authorList>
            <person name="Chiriac C."/>
            <person name="Salcher M."/>
            <person name="Ghai R."/>
            <person name="Kavagutti S V."/>
        </authorList>
    </citation>
    <scope>NUCLEOTIDE SEQUENCE</scope>
</reference>
<sequence>MEKNIMYDAKQKRFFYQSTNKNYIDRKTVLKSFLGEDTVLNNPYTFDNSIGHLLDIENDLKIDYIVFKNLSLITSFRFTDDFKFIYQSFENSDIKNLFVNTILPENIYGIILIENNFKDNLLLKSNSIFIWYDHKNKKIYKPLYNNLYENGNICFGENTKIEKPFLNLAEKAKIIFQDTPTNSDLHHYNNENFIRFETEDENLKHTPVKNIKLSLIGLSDSRVKYTNSIMEGFLK</sequence>
<accession>A0A6J5NI06</accession>
<organism evidence="1">
    <name type="scientific">uncultured Caudovirales phage</name>
    <dbReference type="NCBI Taxonomy" id="2100421"/>
    <lineage>
        <taxon>Viruses</taxon>
        <taxon>Duplodnaviria</taxon>
        <taxon>Heunggongvirae</taxon>
        <taxon>Uroviricota</taxon>
        <taxon>Caudoviricetes</taxon>
        <taxon>Peduoviridae</taxon>
        <taxon>Maltschvirus</taxon>
        <taxon>Maltschvirus maltsch</taxon>
    </lineage>
</organism>
<dbReference type="EMBL" id="LR796653">
    <property type="protein sequence ID" value="CAB4157111.1"/>
    <property type="molecule type" value="Genomic_DNA"/>
</dbReference>
<name>A0A6J5NI06_9CAUD</name>
<proteinExistence type="predicted"/>
<gene>
    <name evidence="1" type="ORF">UFOVP683_2</name>
</gene>
<evidence type="ECO:0000313" key="1">
    <source>
        <dbReference type="EMBL" id="CAB4157111.1"/>
    </source>
</evidence>
<protein>
    <submittedName>
        <fullName evidence="1">Uncharacterized protein</fullName>
    </submittedName>
</protein>